<keyword evidence="3" id="KW-1185">Reference proteome</keyword>
<dbReference type="RefSeq" id="WP_117179008.1">
    <property type="nucleotide sequence ID" value="NZ_QFZK01000011.1"/>
</dbReference>
<dbReference type="SUPFAM" id="SSF53448">
    <property type="entry name" value="Nucleotide-diphospho-sugar transferases"/>
    <property type="match status" value="1"/>
</dbReference>
<evidence type="ECO:0000313" key="2">
    <source>
        <dbReference type="EMBL" id="RFO95937.1"/>
    </source>
</evidence>
<dbReference type="OrthoDB" id="433681at2"/>
<dbReference type="AlphaFoldDB" id="A0A3E1R9C7"/>
<dbReference type="Pfam" id="PF00535">
    <property type="entry name" value="Glycos_transf_2"/>
    <property type="match status" value="1"/>
</dbReference>
<organism evidence="2 3">
    <name type="scientific">Rhodoferax lacus</name>
    <dbReference type="NCBI Taxonomy" id="2184758"/>
    <lineage>
        <taxon>Bacteria</taxon>
        <taxon>Pseudomonadati</taxon>
        <taxon>Pseudomonadota</taxon>
        <taxon>Betaproteobacteria</taxon>
        <taxon>Burkholderiales</taxon>
        <taxon>Comamonadaceae</taxon>
        <taxon>Rhodoferax</taxon>
    </lineage>
</organism>
<protein>
    <submittedName>
        <fullName evidence="2">Glycosyl transferase</fullName>
    </submittedName>
</protein>
<dbReference type="InterPro" id="IPR001173">
    <property type="entry name" value="Glyco_trans_2-like"/>
</dbReference>
<dbReference type="InterPro" id="IPR029044">
    <property type="entry name" value="Nucleotide-diphossugar_trans"/>
</dbReference>
<accession>A0A3E1R9C7</accession>
<sequence>MKNGYPRIAIALAVYNGIQYLPQQVASILGQEGVVITLFVSVDISSDGSEAWVNQLARTDARVVVLPMGQRFGGASANFFRLLRDLDLSGFDYFGFADQDDIWAECKMARACEQLLLQRGDAYSSNVTAFWASGKQVLVYKANPQRRWDYLFESAGPGCTYLMCLKLALELQSAARNQMQSLKEVVYHDWFTYAYARAHGFKWIIDDYSGLQYRQHAGNQLGANTGFYSFMRRFNQVVSGDALNQARVIARTACGTESQSVSRLLEGRRWHLLQLALLAPQCRRTLRDRVFFFASCVWCAVIGVTGESSS</sequence>
<reference evidence="2 3" key="1">
    <citation type="submission" date="2018-05" db="EMBL/GenBank/DDBJ databases">
        <title>Rhodoferax soyangensis sp.nov., isolated from an oligotrophic freshwater lake.</title>
        <authorList>
            <person name="Park M."/>
        </authorList>
    </citation>
    <scope>NUCLEOTIDE SEQUENCE [LARGE SCALE GENOMIC DNA]</scope>
    <source>
        <strain evidence="2 3">IMCC26218</strain>
    </source>
</reference>
<dbReference type="Proteomes" id="UP000260665">
    <property type="component" value="Unassembled WGS sequence"/>
</dbReference>
<name>A0A3E1R9C7_9BURK</name>
<evidence type="ECO:0000259" key="1">
    <source>
        <dbReference type="Pfam" id="PF00535"/>
    </source>
</evidence>
<dbReference type="EMBL" id="QFZK01000011">
    <property type="protein sequence ID" value="RFO95937.1"/>
    <property type="molecule type" value="Genomic_DNA"/>
</dbReference>
<feature type="domain" description="Glycosyltransferase 2-like" evidence="1">
    <location>
        <begin position="11"/>
        <end position="106"/>
    </location>
</feature>
<comment type="caution">
    <text evidence="2">The sequence shown here is derived from an EMBL/GenBank/DDBJ whole genome shotgun (WGS) entry which is preliminary data.</text>
</comment>
<dbReference type="Gene3D" id="3.90.550.10">
    <property type="entry name" value="Spore Coat Polysaccharide Biosynthesis Protein SpsA, Chain A"/>
    <property type="match status" value="1"/>
</dbReference>
<keyword evidence="2" id="KW-0808">Transferase</keyword>
<dbReference type="GO" id="GO:0016740">
    <property type="term" value="F:transferase activity"/>
    <property type="evidence" value="ECO:0007669"/>
    <property type="project" value="UniProtKB-KW"/>
</dbReference>
<gene>
    <name evidence="2" type="ORF">DIC66_16045</name>
</gene>
<proteinExistence type="predicted"/>
<evidence type="ECO:0000313" key="3">
    <source>
        <dbReference type="Proteomes" id="UP000260665"/>
    </source>
</evidence>